<dbReference type="CDD" id="cd07067">
    <property type="entry name" value="HP_PGM_like"/>
    <property type="match status" value="1"/>
</dbReference>
<evidence type="ECO:0000313" key="2">
    <source>
        <dbReference type="EMBL" id="AZQ44632.1"/>
    </source>
</evidence>
<protein>
    <submittedName>
        <fullName evidence="2">Histidine phosphatase family protein</fullName>
    </submittedName>
</protein>
<sequence length="161" mass="18139">MKKLILIRHGKSSWDLNVRDYDRVLQQRGVEDGHLIGKALLKTSLKPDLIMSSPAARALQTATIVTEYLDYNLSSLKLNRSLYTFDSNELAVAIKEVTNEVDTLLVFSHNHGLTEFANQYGSTRFDNVPTTGVVVIDFDIPKWSDLTSGTTAFHLFPKQIR</sequence>
<accession>A0A3S9MZX7</accession>
<feature type="binding site" evidence="1">
    <location>
        <position position="57"/>
    </location>
    <ligand>
        <name>substrate</name>
    </ligand>
</feature>
<name>A0A3S9MZX7_9FLAO</name>
<dbReference type="SUPFAM" id="SSF53254">
    <property type="entry name" value="Phosphoglycerate mutase-like"/>
    <property type="match status" value="1"/>
</dbReference>
<organism evidence="2 3">
    <name type="scientific">Nonlabens ponticola</name>
    <dbReference type="NCBI Taxonomy" id="2496866"/>
    <lineage>
        <taxon>Bacteria</taxon>
        <taxon>Pseudomonadati</taxon>
        <taxon>Bacteroidota</taxon>
        <taxon>Flavobacteriia</taxon>
        <taxon>Flavobacteriales</taxon>
        <taxon>Flavobacteriaceae</taxon>
        <taxon>Nonlabens</taxon>
    </lineage>
</organism>
<dbReference type="SMART" id="SM00855">
    <property type="entry name" value="PGAM"/>
    <property type="match status" value="1"/>
</dbReference>
<dbReference type="EMBL" id="CP034549">
    <property type="protein sequence ID" value="AZQ44632.1"/>
    <property type="molecule type" value="Genomic_DNA"/>
</dbReference>
<dbReference type="PANTHER" id="PTHR47623:SF1">
    <property type="entry name" value="OS09G0287300 PROTEIN"/>
    <property type="match status" value="1"/>
</dbReference>
<dbReference type="KEGG" id="noj:EJ995_10415"/>
<reference evidence="2 3" key="1">
    <citation type="submission" date="2018-12" db="EMBL/GenBank/DDBJ databases">
        <title>Complete genome of Nonlabens sp. MJ115.</title>
        <authorList>
            <person name="Choi H.S."/>
            <person name="Jung J."/>
        </authorList>
    </citation>
    <scope>NUCLEOTIDE SEQUENCE [LARGE SCALE GENOMIC DNA]</scope>
    <source>
        <strain evidence="2 3">MJ115</strain>
    </source>
</reference>
<dbReference type="OrthoDB" id="9810154at2"/>
<evidence type="ECO:0000313" key="3">
    <source>
        <dbReference type="Proteomes" id="UP000279600"/>
    </source>
</evidence>
<proteinExistence type="predicted"/>
<dbReference type="Pfam" id="PF00300">
    <property type="entry name" value="His_Phos_1"/>
    <property type="match status" value="1"/>
</dbReference>
<dbReference type="RefSeq" id="WP_126448259.1">
    <property type="nucleotide sequence ID" value="NZ_CP034549.1"/>
</dbReference>
<dbReference type="InterPro" id="IPR013078">
    <property type="entry name" value="His_Pase_superF_clade-1"/>
</dbReference>
<dbReference type="AlphaFoldDB" id="A0A3S9MZX7"/>
<dbReference type="Gene3D" id="3.40.50.1240">
    <property type="entry name" value="Phosphoglycerate mutase-like"/>
    <property type="match status" value="1"/>
</dbReference>
<dbReference type="PANTHER" id="PTHR47623">
    <property type="entry name" value="OS09G0287300 PROTEIN"/>
    <property type="match status" value="1"/>
</dbReference>
<dbReference type="Proteomes" id="UP000279600">
    <property type="component" value="Chromosome"/>
</dbReference>
<keyword evidence="3" id="KW-1185">Reference proteome</keyword>
<evidence type="ECO:0000256" key="1">
    <source>
        <dbReference type="PIRSR" id="PIRSR613078-2"/>
    </source>
</evidence>
<dbReference type="InterPro" id="IPR029033">
    <property type="entry name" value="His_PPase_superfam"/>
</dbReference>
<gene>
    <name evidence="2" type="ORF">EJ995_10415</name>
</gene>